<dbReference type="RefSeq" id="WP_085092754.1">
    <property type="nucleotide sequence ID" value="NZ_JACKRW010000404.1"/>
</dbReference>
<sequence length="466" mass="47522">MPAWWQRSGAVAGAVLIAAALPVWCAGQAHAIEPPAIDPGAVPRDVVAAPDEPMKQRYACPPTGVLPDTDLAAAPAAQAFMNLPALWKAAGRGQGVTVAIVDTGVNPSVRLPRLRGGGDFVADGDGLSDCDPHGTIVASIIGGAPGPADGFSGVAPDVDLISIRQSSQMFTPEYGGGDDHDRRAGSVSSLAKAIVLAADSGARVMNLSVVACIPVLKPVDQTTLGAAVRYAAVEKDVVLVAAAANLSNPDCSQNPDIDATSVNDPRGWNGVVTISTPSWFQPYVLSVTATDANGQPAVDTSNREISLSGPWVGVGAPGLFVEGFNERGELINGTFDAEKGALKPMSGTSFSAAYVSGLAALVRAKFPDLPAAQVISRIVQTAHSPAAVVDNRVGHGVIDPLAALTYDVPEIAPPREHLTAPLGPPPPPAPTDYRPIIVATAGSAALVAVMGAVFGIAALSKKKGRQ</sequence>
<feature type="signal peptide" evidence="13">
    <location>
        <begin position="1"/>
        <end position="31"/>
    </location>
</feature>
<reference evidence="15 16" key="1">
    <citation type="submission" date="2016-01" db="EMBL/GenBank/DDBJ databases">
        <title>The new phylogeny of the genus Mycobacterium.</title>
        <authorList>
            <person name="Tarcisio F."/>
            <person name="Conor M."/>
            <person name="Antonella G."/>
            <person name="Elisabetta G."/>
            <person name="Giulia F.S."/>
            <person name="Sara T."/>
            <person name="Anna F."/>
            <person name="Clotilde B."/>
            <person name="Roberto B."/>
            <person name="Veronica D.S."/>
            <person name="Fabio R."/>
            <person name="Monica P."/>
            <person name="Olivier J."/>
            <person name="Enrico T."/>
            <person name="Nicola S."/>
        </authorList>
    </citation>
    <scope>NUCLEOTIDE SEQUENCE [LARGE SCALE GENOMIC DNA]</scope>
    <source>
        <strain evidence="15 16">DSM 44179</strain>
    </source>
</reference>
<dbReference type="PROSITE" id="PS00137">
    <property type="entry name" value="SUBTILASE_HIS"/>
    <property type="match status" value="1"/>
</dbReference>
<feature type="active site" description="Charge relay system" evidence="11">
    <location>
        <position position="102"/>
    </location>
</feature>
<keyword evidence="8 11" id="KW-0720">Serine protease</keyword>
<dbReference type="InterPro" id="IPR022398">
    <property type="entry name" value="Peptidase_S8_His-AS"/>
</dbReference>
<comment type="similarity">
    <text evidence="2 11">Belongs to the peptidase S8 family.</text>
</comment>
<dbReference type="GO" id="GO:0016485">
    <property type="term" value="P:protein processing"/>
    <property type="evidence" value="ECO:0007669"/>
    <property type="project" value="TreeGrafter"/>
</dbReference>
<dbReference type="PANTHER" id="PTHR42884:SF14">
    <property type="entry name" value="NEUROENDOCRINE CONVERTASE 1"/>
    <property type="match status" value="1"/>
</dbReference>
<keyword evidence="10 12" id="KW-0472">Membrane</keyword>
<evidence type="ECO:0000256" key="6">
    <source>
        <dbReference type="ARBA" id="ARBA00022729"/>
    </source>
</evidence>
<keyword evidence="4 11" id="KW-0645">Protease</keyword>
<dbReference type="SUPFAM" id="SSF52743">
    <property type="entry name" value="Subtilisin-like"/>
    <property type="match status" value="1"/>
</dbReference>
<evidence type="ECO:0000256" key="12">
    <source>
        <dbReference type="SAM" id="Phobius"/>
    </source>
</evidence>
<evidence type="ECO:0000256" key="2">
    <source>
        <dbReference type="ARBA" id="ARBA00011073"/>
    </source>
</evidence>
<organism evidence="15 16">
    <name type="scientific">Mycolicibacterium fallax</name>
    <name type="common">Mycobacterium fallax</name>
    <dbReference type="NCBI Taxonomy" id="1793"/>
    <lineage>
        <taxon>Bacteria</taxon>
        <taxon>Bacillati</taxon>
        <taxon>Actinomycetota</taxon>
        <taxon>Actinomycetes</taxon>
        <taxon>Mycobacteriales</taxon>
        <taxon>Mycobacteriaceae</taxon>
        <taxon>Mycolicibacterium</taxon>
    </lineage>
</organism>
<dbReference type="GO" id="GO:0004252">
    <property type="term" value="F:serine-type endopeptidase activity"/>
    <property type="evidence" value="ECO:0007669"/>
    <property type="project" value="UniProtKB-UniRule"/>
</dbReference>
<dbReference type="InterPro" id="IPR023834">
    <property type="entry name" value="T7SS_pept_S8A_mycosin"/>
</dbReference>
<name>A0A1X1RK82_MYCFA</name>
<dbReference type="InterPro" id="IPR036852">
    <property type="entry name" value="Peptidase_S8/S53_dom_sf"/>
</dbReference>
<comment type="subcellular location">
    <subcellularLocation>
        <location evidence="1">Cell membrane</location>
        <topology evidence="1">Single-pass membrane protein</topology>
    </subcellularLocation>
</comment>
<dbReference type="AlphaFoldDB" id="A0A1X1RK82"/>
<keyword evidence="3" id="KW-1003">Cell membrane</keyword>
<dbReference type="NCBIfam" id="TIGR03921">
    <property type="entry name" value="T7SS_mycosin"/>
    <property type="match status" value="1"/>
</dbReference>
<keyword evidence="6 13" id="KW-0732">Signal</keyword>
<evidence type="ECO:0000256" key="8">
    <source>
        <dbReference type="ARBA" id="ARBA00022825"/>
    </source>
</evidence>
<gene>
    <name evidence="15" type="ORF">AWC04_02455</name>
</gene>
<dbReference type="PANTHER" id="PTHR42884">
    <property type="entry name" value="PROPROTEIN CONVERTASE SUBTILISIN/KEXIN-RELATED"/>
    <property type="match status" value="1"/>
</dbReference>
<evidence type="ECO:0000256" key="11">
    <source>
        <dbReference type="PROSITE-ProRule" id="PRU01240"/>
    </source>
</evidence>
<evidence type="ECO:0000256" key="10">
    <source>
        <dbReference type="ARBA" id="ARBA00023136"/>
    </source>
</evidence>
<dbReference type="InterPro" id="IPR000209">
    <property type="entry name" value="Peptidase_S8/S53_dom"/>
</dbReference>
<feature type="transmembrane region" description="Helical" evidence="12">
    <location>
        <begin position="436"/>
        <end position="459"/>
    </location>
</feature>
<evidence type="ECO:0000313" key="15">
    <source>
        <dbReference type="EMBL" id="ORV08031.1"/>
    </source>
</evidence>
<dbReference type="PROSITE" id="PS51892">
    <property type="entry name" value="SUBTILASE"/>
    <property type="match status" value="1"/>
</dbReference>
<dbReference type="InterPro" id="IPR015500">
    <property type="entry name" value="Peptidase_S8_subtilisin-rel"/>
</dbReference>
<evidence type="ECO:0000256" key="4">
    <source>
        <dbReference type="ARBA" id="ARBA00022670"/>
    </source>
</evidence>
<evidence type="ECO:0000256" key="5">
    <source>
        <dbReference type="ARBA" id="ARBA00022692"/>
    </source>
</evidence>
<keyword evidence="9 12" id="KW-1133">Transmembrane helix</keyword>
<evidence type="ECO:0000256" key="13">
    <source>
        <dbReference type="SAM" id="SignalP"/>
    </source>
</evidence>
<evidence type="ECO:0000313" key="16">
    <source>
        <dbReference type="Proteomes" id="UP000193484"/>
    </source>
</evidence>
<accession>A0A1X1RK82</accession>
<evidence type="ECO:0000259" key="14">
    <source>
        <dbReference type="Pfam" id="PF00082"/>
    </source>
</evidence>
<keyword evidence="16" id="KW-1185">Reference proteome</keyword>
<dbReference type="EMBL" id="LQOJ01000017">
    <property type="protein sequence ID" value="ORV08031.1"/>
    <property type="molecule type" value="Genomic_DNA"/>
</dbReference>
<dbReference type="Pfam" id="PF00082">
    <property type="entry name" value="Peptidase_S8"/>
    <property type="match status" value="1"/>
</dbReference>
<evidence type="ECO:0000256" key="3">
    <source>
        <dbReference type="ARBA" id="ARBA00022475"/>
    </source>
</evidence>
<comment type="caution">
    <text evidence="15">The sequence shown here is derived from an EMBL/GenBank/DDBJ whole genome shotgun (WGS) entry which is preliminary data.</text>
</comment>
<dbReference type="PRINTS" id="PR00723">
    <property type="entry name" value="SUBTILISIN"/>
</dbReference>
<keyword evidence="7 11" id="KW-0378">Hydrolase</keyword>
<proteinExistence type="inferred from homology"/>
<dbReference type="OrthoDB" id="9798386at2"/>
<feature type="domain" description="Peptidase S8/S53" evidence="14">
    <location>
        <begin position="93"/>
        <end position="396"/>
    </location>
</feature>
<evidence type="ECO:0000256" key="1">
    <source>
        <dbReference type="ARBA" id="ARBA00004162"/>
    </source>
</evidence>
<evidence type="ECO:0000256" key="9">
    <source>
        <dbReference type="ARBA" id="ARBA00022989"/>
    </source>
</evidence>
<dbReference type="GO" id="GO:0005886">
    <property type="term" value="C:plasma membrane"/>
    <property type="evidence" value="ECO:0007669"/>
    <property type="project" value="UniProtKB-SubCell"/>
</dbReference>
<keyword evidence="5 12" id="KW-0812">Transmembrane</keyword>
<dbReference type="STRING" id="1793.AWC04_02455"/>
<dbReference type="Gene3D" id="3.40.50.200">
    <property type="entry name" value="Peptidase S8/S53 domain"/>
    <property type="match status" value="1"/>
</dbReference>
<feature type="active site" description="Charge relay system" evidence="11">
    <location>
        <position position="133"/>
    </location>
</feature>
<protein>
    <submittedName>
        <fullName evidence="15">Peptidase S8</fullName>
    </submittedName>
</protein>
<feature type="active site" description="Charge relay system" evidence="11">
    <location>
        <position position="349"/>
    </location>
</feature>
<feature type="chain" id="PRO_5011987222" evidence="13">
    <location>
        <begin position="32"/>
        <end position="466"/>
    </location>
</feature>
<evidence type="ECO:0000256" key="7">
    <source>
        <dbReference type="ARBA" id="ARBA00022801"/>
    </source>
</evidence>
<dbReference type="Proteomes" id="UP000193484">
    <property type="component" value="Unassembled WGS sequence"/>
</dbReference>